<feature type="transmembrane region" description="Helical" evidence="1">
    <location>
        <begin position="12"/>
        <end position="34"/>
    </location>
</feature>
<accession>A0ABW1RT66</accession>
<evidence type="ECO:0000256" key="1">
    <source>
        <dbReference type="SAM" id="Phobius"/>
    </source>
</evidence>
<gene>
    <name evidence="2" type="ORF">ACFQGR_04195</name>
</gene>
<sequence length="136" mass="15964">MFKASRMIRKGVTLVETIVVLMIGLLISIPIIIVTDKQDRDWQCVKTEFQEKYLLMQQQANLGYFSEFDILSRQQTIFIGDEEITLPTNWRADNYTKIRWKKTYVTAGTIRFFNVKTKKYVSLIFQLGGGTYRFTT</sequence>
<dbReference type="RefSeq" id="WP_150189937.1">
    <property type="nucleotide sequence ID" value="NZ_BLKB01000003.1"/>
</dbReference>
<organism evidence="2 3">
    <name type="scientific">Weissella sagaensis</name>
    <dbReference type="NCBI Taxonomy" id="2559928"/>
    <lineage>
        <taxon>Bacteria</taxon>
        <taxon>Bacillati</taxon>
        <taxon>Bacillota</taxon>
        <taxon>Bacilli</taxon>
        <taxon>Lactobacillales</taxon>
        <taxon>Lactobacillaceae</taxon>
        <taxon>Weissella</taxon>
    </lineage>
</organism>
<evidence type="ECO:0000313" key="2">
    <source>
        <dbReference type="EMBL" id="MFC6178584.1"/>
    </source>
</evidence>
<keyword evidence="3" id="KW-1185">Reference proteome</keyword>
<reference evidence="3" key="1">
    <citation type="journal article" date="2019" name="Int. J. Syst. Evol. Microbiol.">
        <title>The Global Catalogue of Microorganisms (GCM) 10K type strain sequencing project: providing services to taxonomists for standard genome sequencing and annotation.</title>
        <authorList>
            <consortium name="The Broad Institute Genomics Platform"/>
            <consortium name="The Broad Institute Genome Sequencing Center for Infectious Disease"/>
            <person name="Wu L."/>
            <person name="Ma J."/>
        </authorList>
    </citation>
    <scope>NUCLEOTIDE SEQUENCE [LARGE SCALE GENOMIC DNA]</scope>
    <source>
        <strain evidence="3">CCM 8924</strain>
    </source>
</reference>
<evidence type="ECO:0000313" key="3">
    <source>
        <dbReference type="Proteomes" id="UP001596158"/>
    </source>
</evidence>
<comment type="caution">
    <text evidence="2">The sequence shown here is derived from an EMBL/GenBank/DDBJ whole genome shotgun (WGS) entry which is preliminary data.</text>
</comment>
<keyword evidence="1" id="KW-0812">Transmembrane</keyword>
<proteinExistence type="predicted"/>
<keyword evidence="1" id="KW-0472">Membrane</keyword>
<dbReference type="EMBL" id="JBHSSG010000010">
    <property type="protein sequence ID" value="MFC6178584.1"/>
    <property type="molecule type" value="Genomic_DNA"/>
</dbReference>
<dbReference type="Proteomes" id="UP001596158">
    <property type="component" value="Unassembled WGS sequence"/>
</dbReference>
<name>A0ABW1RT66_9LACO</name>
<keyword evidence="1" id="KW-1133">Transmembrane helix</keyword>
<protein>
    <submittedName>
        <fullName evidence="2">Type II secretion system protein</fullName>
    </submittedName>
</protein>